<dbReference type="SUPFAM" id="SSF56601">
    <property type="entry name" value="beta-lactamase/transpeptidase-like"/>
    <property type="match status" value="1"/>
</dbReference>
<dbReference type="EMBL" id="JAVDYF010000001">
    <property type="protein sequence ID" value="MDR7355021.1"/>
    <property type="molecule type" value="Genomic_DNA"/>
</dbReference>
<feature type="compositionally biased region" description="Low complexity" evidence="1">
    <location>
        <begin position="313"/>
        <end position="327"/>
    </location>
</feature>
<accession>A0ABU2B8T1</accession>
<proteinExistence type="predicted"/>
<evidence type="ECO:0000313" key="2">
    <source>
        <dbReference type="EMBL" id="MDR7355021.1"/>
    </source>
</evidence>
<keyword evidence="3" id="KW-1185">Reference proteome</keyword>
<protein>
    <recommendedName>
        <fullName evidence="4">Lipoprotein</fullName>
    </recommendedName>
</protein>
<reference evidence="2 3" key="1">
    <citation type="submission" date="2023-07" db="EMBL/GenBank/DDBJ databases">
        <title>Sequencing the genomes of 1000 actinobacteria strains.</title>
        <authorList>
            <person name="Klenk H.-P."/>
        </authorList>
    </citation>
    <scope>NUCLEOTIDE SEQUENCE [LARGE SCALE GENOMIC DNA]</scope>
    <source>
        <strain evidence="2 3">DSM 44508</strain>
    </source>
</reference>
<sequence length="336" mass="36393">MSFGFSLRLSTLRPRSQWGWRQRGWWRRLALVSSVCTLGLASGCASHPAEEPAASWVTHAEDSKDSARQISLRGFDAPTPDTSLEDSLGYQITYVDLSTGRRIGTANERSSRAALSLVKLYIAHYVFTSGETDDQYKAMKMVADSDDTIAEELYAEYPDSISWVIEKYNLQSTVADWRWGYSLTTTYDVAYFLAQVIKENPIAPILVAMANSDDRAADGTLQNFGTSILPGAIGTKFAWSNDKDLHSTATFGTDFVAVASNYGDSDALTKLVRYQLLGQRPAAAASTSAPSPSPSATPLNTSEKTKPTIKTTPSASAGASSASEPSEMTTSAVFKK</sequence>
<feature type="region of interest" description="Disordered" evidence="1">
    <location>
        <begin position="282"/>
        <end position="336"/>
    </location>
</feature>
<gene>
    <name evidence="2" type="ORF">J2S37_001559</name>
</gene>
<organism evidence="2 3">
    <name type="scientific">Corynebacterium felinum</name>
    <dbReference type="NCBI Taxonomy" id="131318"/>
    <lineage>
        <taxon>Bacteria</taxon>
        <taxon>Bacillati</taxon>
        <taxon>Actinomycetota</taxon>
        <taxon>Actinomycetes</taxon>
        <taxon>Mycobacteriales</taxon>
        <taxon>Corynebacteriaceae</taxon>
        <taxon>Corynebacterium</taxon>
    </lineage>
</organism>
<comment type="caution">
    <text evidence="2">The sequence shown here is derived from an EMBL/GenBank/DDBJ whole genome shotgun (WGS) entry which is preliminary data.</text>
</comment>
<evidence type="ECO:0000313" key="3">
    <source>
        <dbReference type="Proteomes" id="UP001183619"/>
    </source>
</evidence>
<dbReference type="Proteomes" id="UP001183619">
    <property type="component" value="Unassembled WGS sequence"/>
</dbReference>
<dbReference type="Gene3D" id="3.40.710.10">
    <property type="entry name" value="DD-peptidase/beta-lactamase superfamily"/>
    <property type="match status" value="1"/>
</dbReference>
<dbReference type="InterPro" id="IPR012338">
    <property type="entry name" value="Beta-lactam/transpept-like"/>
</dbReference>
<evidence type="ECO:0008006" key="4">
    <source>
        <dbReference type="Google" id="ProtNLM"/>
    </source>
</evidence>
<evidence type="ECO:0000256" key="1">
    <source>
        <dbReference type="SAM" id="MobiDB-lite"/>
    </source>
</evidence>
<name>A0ABU2B8T1_9CORY</name>
<feature type="compositionally biased region" description="Low complexity" evidence="1">
    <location>
        <begin position="282"/>
        <end position="298"/>
    </location>
</feature>
<dbReference type="RefSeq" id="WP_277103955.1">
    <property type="nucleotide sequence ID" value="NZ_BAAAJS010000068.1"/>
</dbReference>